<dbReference type="PROSITE" id="PS00198">
    <property type="entry name" value="4FE4S_FER_1"/>
    <property type="match status" value="1"/>
</dbReference>
<dbReference type="InterPro" id="IPR017900">
    <property type="entry name" value="4Fe4S_Fe_S_CS"/>
</dbReference>
<evidence type="ECO:0000256" key="8">
    <source>
        <dbReference type="ARBA" id="ARBA00023014"/>
    </source>
</evidence>
<name>A0A0W8FUW9_9ZZZZ</name>
<dbReference type="EMBL" id="LNQE01000844">
    <property type="protein sequence ID" value="KUG24553.1"/>
    <property type="molecule type" value="Genomic_DNA"/>
</dbReference>
<keyword evidence="7" id="KW-0408">Iron</keyword>
<dbReference type="EC" id="1.97.1.4" evidence="11"/>
<dbReference type="SUPFAM" id="SSF54862">
    <property type="entry name" value="4Fe-4S ferredoxins"/>
    <property type="match status" value="1"/>
</dbReference>
<dbReference type="Gene3D" id="3.30.70.20">
    <property type="match status" value="1"/>
</dbReference>
<dbReference type="SUPFAM" id="SSF102114">
    <property type="entry name" value="Radical SAM enzymes"/>
    <property type="match status" value="1"/>
</dbReference>
<dbReference type="GO" id="GO:0043365">
    <property type="term" value="F:[formate-C-acetyltransferase]-activating enzyme activity"/>
    <property type="evidence" value="ECO:0007669"/>
    <property type="project" value="UniProtKB-EC"/>
</dbReference>
<dbReference type="GO" id="GO:0016829">
    <property type="term" value="F:lyase activity"/>
    <property type="evidence" value="ECO:0007669"/>
    <property type="project" value="UniProtKB-KW"/>
</dbReference>
<evidence type="ECO:0000256" key="1">
    <source>
        <dbReference type="ARBA" id="ARBA00001966"/>
    </source>
</evidence>
<keyword evidence="11" id="KW-0670">Pyruvate</keyword>
<evidence type="ECO:0000256" key="2">
    <source>
        <dbReference type="ARBA" id="ARBA00009777"/>
    </source>
</evidence>
<dbReference type="InterPro" id="IPR001989">
    <property type="entry name" value="Radical_activat_CS"/>
</dbReference>
<dbReference type="InterPro" id="IPR007197">
    <property type="entry name" value="rSAM"/>
</dbReference>
<organism evidence="11">
    <name type="scientific">hydrocarbon metagenome</name>
    <dbReference type="NCBI Taxonomy" id="938273"/>
    <lineage>
        <taxon>unclassified sequences</taxon>
        <taxon>metagenomes</taxon>
        <taxon>ecological metagenomes</taxon>
    </lineage>
</organism>
<evidence type="ECO:0000256" key="3">
    <source>
        <dbReference type="ARBA" id="ARBA00022485"/>
    </source>
</evidence>
<dbReference type="InterPro" id="IPR040074">
    <property type="entry name" value="BssD/PflA/YjjW"/>
</dbReference>
<dbReference type="PANTHER" id="PTHR30352">
    <property type="entry name" value="PYRUVATE FORMATE-LYASE-ACTIVATING ENZYME"/>
    <property type="match status" value="1"/>
</dbReference>
<keyword evidence="3" id="KW-0004">4Fe-4S</keyword>
<dbReference type="NCBIfam" id="TIGR02494">
    <property type="entry name" value="PFLE_PFLC"/>
    <property type="match status" value="1"/>
</dbReference>
<keyword evidence="5" id="KW-0479">Metal-binding</keyword>
<dbReference type="CDD" id="cd01335">
    <property type="entry name" value="Radical_SAM"/>
    <property type="match status" value="1"/>
</dbReference>
<dbReference type="PROSITE" id="PS01087">
    <property type="entry name" value="RADICAL_ACTIVATING"/>
    <property type="match status" value="1"/>
</dbReference>
<keyword evidence="8" id="KW-0411">Iron-sulfur</keyword>
<reference evidence="11" key="1">
    <citation type="journal article" date="2015" name="Proc. Natl. Acad. Sci. U.S.A.">
        <title>Networks of energetic and metabolic interactions define dynamics in microbial communities.</title>
        <authorList>
            <person name="Embree M."/>
            <person name="Liu J.K."/>
            <person name="Al-Bassam M.M."/>
            <person name="Zengler K."/>
        </authorList>
    </citation>
    <scope>NUCLEOTIDE SEQUENCE</scope>
</reference>
<comment type="cofactor">
    <cofactor evidence="1">
        <name>[4Fe-4S] cluster</name>
        <dbReference type="ChEBI" id="CHEBI:49883"/>
    </cofactor>
</comment>
<dbReference type="GO" id="GO:0051539">
    <property type="term" value="F:4 iron, 4 sulfur cluster binding"/>
    <property type="evidence" value="ECO:0007669"/>
    <property type="project" value="UniProtKB-KW"/>
</dbReference>
<dbReference type="PANTHER" id="PTHR30352:SF4">
    <property type="entry name" value="PYRUVATE FORMATE-LYASE 2-ACTIVATING ENZYME"/>
    <property type="match status" value="1"/>
</dbReference>
<dbReference type="InterPro" id="IPR012839">
    <property type="entry name" value="Organic_radical_activase"/>
</dbReference>
<dbReference type="SFLD" id="SFLDG01118">
    <property type="entry name" value="activating_enzymes__group_2"/>
    <property type="match status" value="1"/>
</dbReference>
<dbReference type="GO" id="GO:0046872">
    <property type="term" value="F:metal ion binding"/>
    <property type="evidence" value="ECO:0007669"/>
    <property type="project" value="UniProtKB-KW"/>
</dbReference>
<keyword evidence="6 11" id="KW-0560">Oxidoreductase</keyword>
<evidence type="ECO:0000313" key="11">
    <source>
        <dbReference type="EMBL" id="KUG24553.1"/>
    </source>
</evidence>
<dbReference type="SFLD" id="SFLDS00029">
    <property type="entry name" value="Radical_SAM"/>
    <property type="match status" value="1"/>
</dbReference>
<dbReference type="SFLD" id="SFLDG01066">
    <property type="entry name" value="organic_radical-activating_enz"/>
    <property type="match status" value="1"/>
</dbReference>
<evidence type="ECO:0000259" key="10">
    <source>
        <dbReference type="PROSITE" id="PS51918"/>
    </source>
</evidence>
<accession>A0A0W8FUW9</accession>
<dbReference type="Pfam" id="PF12838">
    <property type="entry name" value="Fer4_7"/>
    <property type="match status" value="1"/>
</dbReference>
<dbReference type="InterPro" id="IPR013785">
    <property type="entry name" value="Aldolase_TIM"/>
</dbReference>
<comment type="similarity">
    <text evidence="2">Belongs to the organic radical-activating enzymes family.</text>
</comment>
<dbReference type="AlphaFoldDB" id="A0A0W8FUW9"/>
<dbReference type="InterPro" id="IPR017896">
    <property type="entry name" value="4Fe4S_Fe-S-bd"/>
</dbReference>
<dbReference type="PIRSF" id="PIRSF000371">
    <property type="entry name" value="PFL_act_enz"/>
    <property type="match status" value="1"/>
</dbReference>
<dbReference type="Gene3D" id="3.20.20.70">
    <property type="entry name" value="Aldolase class I"/>
    <property type="match status" value="1"/>
</dbReference>
<dbReference type="InterPro" id="IPR034457">
    <property type="entry name" value="Organic_radical-activating"/>
</dbReference>
<dbReference type="InterPro" id="IPR058240">
    <property type="entry name" value="rSAM_sf"/>
</dbReference>
<protein>
    <submittedName>
        <fullName evidence="11">Pyruvate formate-lyase activating enzyme</fullName>
        <ecNumber evidence="11">1.97.1.4</ecNumber>
    </submittedName>
</protein>
<sequence>MKERVLITDIAKFSVNDGPGFRTNVFLKGCPLRCEWCHNPETIPTYPEVYWKKRLCVQCGACMEACPRDAINPPIEPELANIEGSNYHKIDRAKCDNCLKCIDACKYDALELVGKTMSVSEVIDVVEQDKPFYKTSGGGMTLSGGEPTMHPAFSLELLKEAKRRVIHTCVDTNGYCNFSILEEMAEYTDIFLFDLKHLDSAKHFEKTGVKNELILKNLELLCKKDSDIWVRIPVIPGFNDDIDFHTKASVYLASLTGNIKRVDLIPFHNYCQDKYSWLGRKWSYSEIDAVNPSFLEIHADLYRQQGLLTTVGGSGFEETDTAKISRESQSCKGSDLNLEE</sequence>
<gene>
    <name evidence="11" type="ORF">ASZ90_005665</name>
</gene>
<keyword evidence="11" id="KW-0456">Lyase</keyword>
<evidence type="ECO:0000256" key="7">
    <source>
        <dbReference type="ARBA" id="ARBA00023004"/>
    </source>
</evidence>
<evidence type="ECO:0000259" key="9">
    <source>
        <dbReference type="PROSITE" id="PS51379"/>
    </source>
</evidence>
<keyword evidence="4" id="KW-0949">S-adenosyl-L-methionine</keyword>
<feature type="domain" description="4Fe-4S ferredoxin-type" evidence="9">
    <location>
        <begin position="47"/>
        <end position="76"/>
    </location>
</feature>
<proteinExistence type="inferred from homology"/>
<feature type="domain" description="4Fe-4S ferredoxin-type" evidence="9">
    <location>
        <begin position="86"/>
        <end position="115"/>
    </location>
</feature>
<dbReference type="PROSITE" id="PS51918">
    <property type="entry name" value="RADICAL_SAM"/>
    <property type="match status" value="1"/>
</dbReference>
<dbReference type="PROSITE" id="PS51379">
    <property type="entry name" value="4FE4S_FER_2"/>
    <property type="match status" value="2"/>
</dbReference>
<feature type="domain" description="Radical SAM core" evidence="10">
    <location>
        <begin position="16"/>
        <end position="308"/>
    </location>
</feature>
<dbReference type="Pfam" id="PF13353">
    <property type="entry name" value="Fer4_12"/>
    <property type="match status" value="1"/>
</dbReference>
<dbReference type="Pfam" id="PF04055">
    <property type="entry name" value="Radical_SAM"/>
    <property type="match status" value="1"/>
</dbReference>
<evidence type="ECO:0000256" key="5">
    <source>
        <dbReference type="ARBA" id="ARBA00022723"/>
    </source>
</evidence>
<comment type="caution">
    <text evidence="11">The sequence shown here is derived from an EMBL/GenBank/DDBJ whole genome shotgun (WGS) entry which is preliminary data.</text>
</comment>
<evidence type="ECO:0000256" key="6">
    <source>
        <dbReference type="ARBA" id="ARBA00023002"/>
    </source>
</evidence>
<evidence type="ECO:0000256" key="4">
    <source>
        <dbReference type="ARBA" id="ARBA00022691"/>
    </source>
</evidence>